<reference evidence="1" key="1">
    <citation type="submission" date="2018-12" db="EMBL/GenBank/DDBJ databases">
        <title>Novel natural products biosynthetic potential of the class Ktedonobacteria.</title>
        <authorList>
            <person name="Zheng Y."/>
            <person name="Saitou A."/>
            <person name="Wang C.M."/>
            <person name="Toyoda A."/>
            <person name="Minakuchi Y."/>
            <person name="Sekiguchi Y."/>
            <person name="Ueda K."/>
            <person name="Takano H."/>
            <person name="Sakai Y."/>
            <person name="Yokota A."/>
            <person name="Yabe S."/>
        </authorList>
    </citation>
    <scope>NUCLEOTIDE SEQUENCE</scope>
    <source>
        <strain evidence="1">A3-2</strain>
    </source>
</reference>
<dbReference type="AlphaFoldDB" id="A0A455SXM8"/>
<sequence length="60" mass="6443">MPASCVRAEATLLEQHQTSNIPALAPLTDTQLLPLISGLTCPLEADNQQRKADQEGERAS</sequence>
<dbReference type="EMBL" id="AP019377">
    <property type="protein sequence ID" value="BBH92278.1"/>
    <property type="molecule type" value="Genomic_DNA"/>
</dbReference>
<protein>
    <submittedName>
        <fullName evidence="1">Uncharacterized protein</fullName>
    </submittedName>
</protein>
<organism evidence="1">
    <name type="scientific">Thermogemmatispora argillosa</name>
    <dbReference type="NCBI Taxonomy" id="2045280"/>
    <lineage>
        <taxon>Bacteria</taxon>
        <taxon>Bacillati</taxon>
        <taxon>Chloroflexota</taxon>
        <taxon>Ktedonobacteria</taxon>
        <taxon>Thermogemmatisporales</taxon>
        <taxon>Thermogemmatisporaceae</taxon>
        <taxon>Thermogemmatispora</taxon>
    </lineage>
</organism>
<name>A0A455SXM8_9CHLR</name>
<evidence type="ECO:0000313" key="1">
    <source>
        <dbReference type="EMBL" id="BBH92278.1"/>
    </source>
</evidence>
<proteinExistence type="predicted"/>
<gene>
    <name evidence="1" type="ORF">KTA_04770</name>
</gene>
<accession>A0A455SXM8</accession>